<dbReference type="PANTHER" id="PTHR46577:SF1">
    <property type="entry name" value="HTH-TYPE TRANSCRIPTIONAL REGULATORY PROTEIN GABR"/>
    <property type="match status" value="1"/>
</dbReference>
<evidence type="ECO:0000256" key="1">
    <source>
        <dbReference type="ARBA" id="ARBA00005384"/>
    </source>
</evidence>
<dbReference type="Proteomes" id="UP000219439">
    <property type="component" value="Unassembled WGS sequence"/>
</dbReference>
<dbReference type="OrthoDB" id="9808770at2"/>
<dbReference type="InterPro" id="IPR051446">
    <property type="entry name" value="HTH_trans_reg/aminotransferase"/>
</dbReference>
<evidence type="ECO:0000256" key="2">
    <source>
        <dbReference type="ARBA" id="ARBA00022898"/>
    </source>
</evidence>
<keyword evidence="3" id="KW-0805">Transcription regulation</keyword>
<gene>
    <name evidence="7" type="ORF">SAMN06265368_1933</name>
</gene>
<evidence type="ECO:0000313" key="8">
    <source>
        <dbReference type="Proteomes" id="UP000219439"/>
    </source>
</evidence>
<dbReference type="InterPro" id="IPR036388">
    <property type="entry name" value="WH-like_DNA-bd_sf"/>
</dbReference>
<dbReference type="EMBL" id="OBEL01000001">
    <property type="protein sequence ID" value="SNZ09095.1"/>
    <property type="molecule type" value="Genomic_DNA"/>
</dbReference>
<dbReference type="GO" id="GO:0003677">
    <property type="term" value="F:DNA binding"/>
    <property type="evidence" value="ECO:0007669"/>
    <property type="project" value="UniProtKB-KW"/>
</dbReference>
<dbReference type="Pfam" id="PF00155">
    <property type="entry name" value="Aminotran_1_2"/>
    <property type="match status" value="1"/>
</dbReference>
<dbReference type="AlphaFoldDB" id="A0A285NI24"/>
<protein>
    <submittedName>
        <fullName evidence="7">Transcriptional regulator, GntR family</fullName>
    </submittedName>
</protein>
<dbReference type="GO" id="GO:0030170">
    <property type="term" value="F:pyridoxal phosphate binding"/>
    <property type="evidence" value="ECO:0007669"/>
    <property type="project" value="InterPro"/>
</dbReference>
<dbReference type="SMART" id="SM00345">
    <property type="entry name" value="HTH_GNTR"/>
    <property type="match status" value="1"/>
</dbReference>
<dbReference type="RefSeq" id="WP_097153036.1">
    <property type="nucleotide sequence ID" value="NZ_OBEL01000001.1"/>
</dbReference>
<dbReference type="CDD" id="cd07377">
    <property type="entry name" value="WHTH_GntR"/>
    <property type="match status" value="1"/>
</dbReference>
<dbReference type="InterPro" id="IPR036390">
    <property type="entry name" value="WH_DNA-bd_sf"/>
</dbReference>
<keyword evidence="4" id="KW-0238">DNA-binding</keyword>
<dbReference type="SUPFAM" id="SSF46785">
    <property type="entry name" value="Winged helix' DNA-binding domain"/>
    <property type="match status" value="1"/>
</dbReference>
<name>A0A285NI24_9HYPH</name>
<dbReference type="Gene3D" id="1.10.10.10">
    <property type="entry name" value="Winged helix-like DNA-binding domain superfamily/Winged helix DNA-binding domain"/>
    <property type="match status" value="1"/>
</dbReference>
<evidence type="ECO:0000259" key="6">
    <source>
        <dbReference type="PROSITE" id="PS50949"/>
    </source>
</evidence>
<evidence type="ECO:0000256" key="4">
    <source>
        <dbReference type="ARBA" id="ARBA00023125"/>
    </source>
</evidence>
<proteinExistence type="inferred from homology"/>
<keyword evidence="2" id="KW-0663">Pyridoxal phosphate</keyword>
<dbReference type="InterPro" id="IPR015424">
    <property type="entry name" value="PyrdxlP-dep_Trfase"/>
</dbReference>
<dbReference type="InterPro" id="IPR015421">
    <property type="entry name" value="PyrdxlP-dep_Trfase_major"/>
</dbReference>
<dbReference type="PRINTS" id="PR00035">
    <property type="entry name" value="HTHGNTR"/>
</dbReference>
<dbReference type="PROSITE" id="PS50949">
    <property type="entry name" value="HTH_GNTR"/>
    <property type="match status" value="1"/>
</dbReference>
<keyword evidence="5" id="KW-0804">Transcription</keyword>
<dbReference type="Pfam" id="PF00392">
    <property type="entry name" value="GntR"/>
    <property type="match status" value="1"/>
</dbReference>
<evidence type="ECO:0000313" key="7">
    <source>
        <dbReference type="EMBL" id="SNZ09095.1"/>
    </source>
</evidence>
<organism evidence="7 8">
    <name type="scientific">Cohaesibacter gelatinilyticus</name>
    <dbReference type="NCBI Taxonomy" id="372072"/>
    <lineage>
        <taxon>Bacteria</taxon>
        <taxon>Pseudomonadati</taxon>
        <taxon>Pseudomonadota</taxon>
        <taxon>Alphaproteobacteria</taxon>
        <taxon>Hyphomicrobiales</taxon>
        <taxon>Cohaesibacteraceae</taxon>
    </lineage>
</organism>
<dbReference type="InterPro" id="IPR000524">
    <property type="entry name" value="Tscrpt_reg_HTH_GntR"/>
</dbReference>
<keyword evidence="8" id="KW-1185">Reference proteome</keyword>
<sequence>MLLAGQITLQRDETESLSRQIYGQIRGQIEEGRLIAGVKLPTSRSLAQDLRVGRNTVMAAYEQLVMEGFLVADGRRGTKISEASRGFEGQGEPRERALSSDNIAKPRLAKQAHDMIDVRRREHPAFYSFQPGLPELRSFPHDLWARHLRRAARQMQLHPDMGGYGNYSGLPELQDAIIEHVRLTRGVVAEPEQVLILSSAQAALDLVSRLLLDAGDPAMMEEPGYSGALAAFRGAQAELRPLKLDDKAPFACLPEGFDPKLIYVTPSHQFPTGRLMGLEERLALLHYAERSSSYVLEDDYDSEFHFKGTPIASLQGLDRQERVIYMGTFSKSLMPALHVAYLIMPPKLVSPATSMHRNIGSAPAVVLQYAIASFMQEGQFRTHIRQMCLLYQQRREHLLAALERNCANALLPTQQDGGIQLLGYLSDQLLKQGWDDQSLSHHLRGHGIENSPLSSFYWSGQMDRRQGLFLGYAASSLDAIDAQVELMAKLIAER</sequence>
<dbReference type="CDD" id="cd00609">
    <property type="entry name" value="AAT_like"/>
    <property type="match status" value="1"/>
</dbReference>
<dbReference type="InterPro" id="IPR004839">
    <property type="entry name" value="Aminotransferase_I/II_large"/>
</dbReference>
<dbReference type="PANTHER" id="PTHR46577">
    <property type="entry name" value="HTH-TYPE TRANSCRIPTIONAL REGULATORY PROTEIN GABR"/>
    <property type="match status" value="1"/>
</dbReference>
<accession>A0A285NI24</accession>
<dbReference type="SUPFAM" id="SSF53383">
    <property type="entry name" value="PLP-dependent transferases"/>
    <property type="match status" value="1"/>
</dbReference>
<evidence type="ECO:0000256" key="3">
    <source>
        <dbReference type="ARBA" id="ARBA00023015"/>
    </source>
</evidence>
<feature type="domain" description="HTH gntR-type" evidence="6">
    <location>
        <begin position="15"/>
        <end position="83"/>
    </location>
</feature>
<dbReference type="GO" id="GO:0003700">
    <property type="term" value="F:DNA-binding transcription factor activity"/>
    <property type="evidence" value="ECO:0007669"/>
    <property type="project" value="InterPro"/>
</dbReference>
<comment type="similarity">
    <text evidence="1">In the C-terminal section; belongs to the class-I pyridoxal-phosphate-dependent aminotransferase family.</text>
</comment>
<evidence type="ECO:0000256" key="5">
    <source>
        <dbReference type="ARBA" id="ARBA00023163"/>
    </source>
</evidence>
<reference evidence="7 8" key="1">
    <citation type="submission" date="2017-09" db="EMBL/GenBank/DDBJ databases">
        <authorList>
            <person name="Ehlers B."/>
            <person name="Leendertz F.H."/>
        </authorList>
    </citation>
    <scope>NUCLEOTIDE SEQUENCE [LARGE SCALE GENOMIC DNA]</scope>
    <source>
        <strain evidence="7 8">DSM 18289</strain>
    </source>
</reference>
<dbReference type="Gene3D" id="3.40.640.10">
    <property type="entry name" value="Type I PLP-dependent aspartate aminotransferase-like (Major domain)"/>
    <property type="match status" value="1"/>
</dbReference>